<gene>
    <name evidence="3" type="ORF">Mgra_00002886</name>
</gene>
<sequence length="247" mass="28551">MRIFLLNCFMAIVIVNLKDTMALSQEARDTVIYWHNRLRSDLMHGNAKNKTGMIPKPKNMMQMYYSLVLEKSAQAAADKCIYSHTDTNYGESFYSWPQDYNETYVMEQSIIGWWTEAEARGVIGPYPNQTCFPYDYAQHSRQIGHWSQIAWWNTNEVGCAVGRCPRFKSNVYCHYWNRGNVYTGCVFWVGEPCIECPNNCNRTSLLCYNPKDPKYASSSTTGKTMQTTKMTLANDPITDNNDEDSYE</sequence>
<dbReference type="Pfam" id="PF00188">
    <property type="entry name" value="CAP"/>
    <property type="match status" value="1"/>
</dbReference>
<dbReference type="InterPro" id="IPR014044">
    <property type="entry name" value="CAP_dom"/>
</dbReference>
<feature type="domain" description="SCP" evidence="2">
    <location>
        <begin position="25"/>
        <end position="183"/>
    </location>
</feature>
<reference evidence="3" key="1">
    <citation type="journal article" date="2020" name="Ecol. Evol.">
        <title>Genome structure and content of the rice root-knot nematode (Meloidogyne graminicola).</title>
        <authorList>
            <person name="Phan N.T."/>
            <person name="Danchin E.G.J."/>
            <person name="Klopp C."/>
            <person name="Perfus-Barbeoch L."/>
            <person name="Kozlowski D.K."/>
            <person name="Koutsovoulos G.D."/>
            <person name="Lopez-Roques C."/>
            <person name="Bouchez O."/>
            <person name="Zahm M."/>
            <person name="Besnard G."/>
            <person name="Bellafiore S."/>
        </authorList>
    </citation>
    <scope>NUCLEOTIDE SEQUENCE</scope>
    <source>
        <strain evidence="3">VN-18</strain>
    </source>
</reference>
<dbReference type="PANTHER" id="PTHR10334">
    <property type="entry name" value="CYSTEINE-RICH SECRETORY PROTEIN-RELATED"/>
    <property type="match status" value="1"/>
</dbReference>
<keyword evidence="1" id="KW-0732">Signal</keyword>
<dbReference type="SUPFAM" id="SSF55797">
    <property type="entry name" value="PR-1-like"/>
    <property type="match status" value="1"/>
</dbReference>
<dbReference type="SMART" id="SM00198">
    <property type="entry name" value="SCP"/>
    <property type="match status" value="1"/>
</dbReference>
<organism evidence="3 4">
    <name type="scientific">Meloidogyne graminicola</name>
    <dbReference type="NCBI Taxonomy" id="189291"/>
    <lineage>
        <taxon>Eukaryota</taxon>
        <taxon>Metazoa</taxon>
        <taxon>Ecdysozoa</taxon>
        <taxon>Nematoda</taxon>
        <taxon>Chromadorea</taxon>
        <taxon>Rhabditida</taxon>
        <taxon>Tylenchina</taxon>
        <taxon>Tylenchomorpha</taxon>
        <taxon>Tylenchoidea</taxon>
        <taxon>Meloidogynidae</taxon>
        <taxon>Meloidogyninae</taxon>
        <taxon>Meloidogyne</taxon>
    </lineage>
</organism>
<feature type="signal peptide" evidence="1">
    <location>
        <begin position="1"/>
        <end position="22"/>
    </location>
</feature>
<dbReference type="Proteomes" id="UP000605970">
    <property type="component" value="Unassembled WGS sequence"/>
</dbReference>
<dbReference type="InterPro" id="IPR035940">
    <property type="entry name" value="CAP_sf"/>
</dbReference>
<dbReference type="InterPro" id="IPR018244">
    <property type="entry name" value="Allrgn_V5/Tpx1_CS"/>
</dbReference>
<dbReference type="EMBL" id="JABEBT010000018">
    <property type="protein sequence ID" value="KAF7637630.1"/>
    <property type="molecule type" value="Genomic_DNA"/>
</dbReference>
<name>A0A8S9ZVG3_9BILA</name>
<keyword evidence="4" id="KW-1185">Reference proteome</keyword>
<dbReference type="GO" id="GO:0005576">
    <property type="term" value="C:extracellular region"/>
    <property type="evidence" value="ECO:0007669"/>
    <property type="project" value="InterPro"/>
</dbReference>
<dbReference type="AlphaFoldDB" id="A0A8S9ZVG3"/>
<evidence type="ECO:0000313" key="3">
    <source>
        <dbReference type="EMBL" id="KAF7637630.1"/>
    </source>
</evidence>
<evidence type="ECO:0000259" key="2">
    <source>
        <dbReference type="SMART" id="SM00198"/>
    </source>
</evidence>
<dbReference type="PROSITE" id="PS01009">
    <property type="entry name" value="CRISP_1"/>
    <property type="match status" value="1"/>
</dbReference>
<evidence type="ECO:0000256" key="1">
    <source>
        <dbReference type="SAM" id="SignalP"/>
    </source>
</evidence>
<dbReference type="CDD" id="cd05380">
    <property type="entry name" value="CAP_euk"/>
    <property type="match status" value="1"/>
</dbReference>
<comment type="caution">
    <text evidence="3">The sequence shown here is derived from an EMBL/GenBank/DDBJ whole genome shotgun (WGS) entry which is preliminary data.</text>
</comment>
<evidence type="ECO:0000313" key="4">
    <source>
        <dbReference type="Proteomes" id="UP000605970"/>
    </source>
</evidence>
<dbReference type="InterPro" id="IPR001283">
    <property type="entry name" value="CRISP-related"/>
</dbReference>
<accession>A0A8S9ZVG3</accession>
<proteinExistence type="predicted"/>
<feature type="chain" id="PRO_5035775675" evidence="1">
    <location>
        <begin position="23"/>
        <end position="247"/>
    </location>
</feature>
<dbReference type="Gene3D" id="3.40.33.10">
    <property type="entry name" value="CAP"/>
    <property type="match status" value="1"/>
</dbReference>
<protein>
    <submittedName>
        <fullName evidence="3">SCP domain-containing protein</fullName>
    </submittedName>
</protein>
<dbReference type="OrthoDB" id="5874910at2759"/>